<evidence type="ECO:0000313" key="9">
    <source>
        <dbReference type="EMBL" id="RRB00148.1"/>
    </source>
</evidence>
<keyword evidence="2" id="KW-1003">Cell membrane</keyword>
<dbReference type="InterPro" id="IPR025857">
    <property type="entry name" value="MacB_PCD"/>
</dbReference>
<keyword evidence="5 6" id="KW-0472">Membrane</keyword>
<dbReference type="InterPro" id="IPR050250">
    <property type="entry name" value="Macrolide_Exporter_MacB"/>
</dbReference>
<dbReference type="InterPro" id="IPR003838">
    <property type="entry name" value="ABC3_permease_C"/>
</dbReference>
<dbReference type="OrthoDB" id="5933722at2"/>
<dbReference type="AlphaFoldDB" id="A0A3P1BGH4"/>
<dbReference type="Proteomes" id="UP000271925">
    <property type="component" value="Unassembled WGS sequence"/>
</dbReference>
<keyword evidence="10" id="KW-1185">Reference proteome</keyword>
<feature type="domain" description="MacB-like periplasmic core" evidence="8">
    <location>
        <begin position="20"/>
        <end position="249"/>
    </location>
</feature>
<feature type="transmembrane region" description="Helical" evidence="6">
    <location>
        <begin position="744"/>
        <end position="763"/>
    </location>
</feature>
<evidence type="ECO:0000256" key="6">
    <source>
        <dbReference type="SAM" id="Phobius"/>
    </source>
</evidence>
<feature type="transmembrane region" description="Helical" evidence="6">
    <location>
        <begin position="342"/>
        <end position="365"/>
    </location>
</feature>
<dbReference type="Pfam" id="PF12704">
    <property type="entry name" value="MacB_PCD"/>
    <property type="match status" value="2"/>
</dbReference>
<dbReference type="Pfam" id="PF02687">
    <property type="entry name" value="FtsX"/>
    <property type="match status" value="2"/>
</dbReference>
<evidence type="ECO:0000256" key="5">
    <source>
        <dbReference type="ARBA" id="ARBA00023136"/>
    </source>
</evidence>
<feature type="transmembrane region" description="Helical" evidence="6">
    <location>
        <begin position="21"/>
        <end position="41"/>
    </location>
</feature>
<feature type="transmembrane region" description="Helical" evidence="6">
    <location>
        <begin position="385"/>
        <end position="408"/>
    </location>
</feature>
<dbReference type="PANTHER" id="PTHR30572:SF18">
    <property type="entry name" value="ABC-TYPE MACROLIDE FAMILY EXPORT SYSTEM PERMEASE COMPONENT 2"/>
    <property type="match status" value="1"/>
</dbReference>
<keyword evidence="3 6" id="KW-0812">Transmembrane</keyword>
<dbReference type="GO" id="GO:0005886">
    <property type="term" value="C:plasma membrane"/>
    <property type="evidence" value="ECO:0007669"/>
    <property type="project" value="UniProtKB-SubCell"/>
</dbReference>
<feature type="transmembrane region" description="Helical" evidence="6">
    <location>
        <begin position="429"/>
        <end position="452"/>
    </location>
</feature>
<name>A0A3P1BGH4_9BACT</name>
<dbReference type="PANTHER" id="PTHR30572">
    <property type="entry name" value="MEMBRANE COMPONENT OF TRANSPORTER-RELATED"/>
    <property type="match status" value="1"/>
</dbReference>
<organism evidence="9 10">
    <name type="scientific">Larkinella rosea</name>
    <dbReference type="NCBI Taxonomy" id="2025312"/>
    <lineage>
        <taxon>Bacteria</taxon>
        <taxon>Pseudomonadati</taxon>
        <taxon>Bacteroidota</taxon>
        <taxon>Cytophagia</taxon>
        <taxon>Cytophagales</taxon>
        <taxon>Spirosomataceae</taxon>
        <taxon>Larkinella</taxon>
    </lineage>
</organism>
<feature type="domain" description="ABC3 transporter permease C-terminal" evidence="7">
    <location>
        <begin position="694"/>
        <end position="804"/>
    </location>
</feature>
<feature type="domain" description="MacB-like periplasmic core" evidence="8">
    <location>
        <begin position="440"/>
        <end position="655"/>
    </location>
</feature>
<keyword evidence="4 6" id="KW-1133">Transmembrane helix</keyword>
<comment type="caution">
    <text evidence="9">The sequence shown here is derived from an EMBL/GenBank/DDBJ whole genome shotgun (WGS) entry which is preliminary data.</text>
</comment>
<evidence type="ECO:0000313" key="10">
    <source>
        <dbReference type="Proteomes" id="UP000271925"/>
    </source>
</evidence>
<evidence type="ECO:0000256" key="3">
    <source>
        <dbReference type="ARBA" id="ARBA00022692"/>
    </source>
</evidence>
<reference evidence="9 10" key="1">
    <citation type="submission" date="2018-11" db="EMBL/GenBank/DDBJ databases">
        <authorList>
            <person name="Zhou Z."/>
            <person name="Wang G."/>
        </authorList>
    </citation>
    <scope>NUCLEOTIDE SEQUENCE [LARGE SCALE GENOMIC DNA]</scope>
    <source>
        <strain evidence="9 10">KCTC52004</strain>
    </source>
</reference>
<feature type="transmembrane region" description="Helical" evidence="6">
    <location>
        <begin position="695"/>
        <end position="714"/>
    </location>
</feature>
<evidence type="ECO:0000259" key="8">
    <source>
        <dbReference type="Pfam" id="PF12704"/>
    </source>
</evidence>
<evidence type="ECO:0000256" key="1">
    <source>
        <dbReference type="ARBA" id="ARBA00004651"/>
    </source>
</evidence>
<accession>A0A3P1BGH4</accession>
<sequence>MLHNYVKIAFRNLVKNTGFSVINIVGLALGMICCLFIFLWVQDEKSVDNFHAKGDNLYTVYQTISANGKVDGNYSTPLRVTPSQRTGFMLEDVKNAVPEVKHQAFYATGYELPWGHPETFQRGDTKFKLEGSRASSDFFKIFSYPLLAGNAETALSDINGVAISRKMAERFFGTPQKAMGKSLRYENRLDFRVSAVFENLPVESSLKFDFLLNWEAQKTKLEWSSNEFRLFVELAENANVPTVENKINRFLQPRLAKNKGVTTQIGLQRFRDQYLHSTFVNGKPEGGRIEYVRIFSGVALFILIIACINFMNLATARSVKRAKEVGVRKVLGSTRSHLIGQFFGEAVLLAFLAMLLTLILVVLLVPTFNQFTGKQIPLPFAQGSFWLSLLGLTVLTGLLAGSYPALFLSSLQPVRILKGVLRFTRGSVWFRQGLTVFQFGLAMILLVATLVVSRQTNYVQQAHLGYDRENLLYIRVEGSLANQRGYSLFKELASKMPGIAMVDRSSEAPHTMGFVVDDNDGAAETATGSDAINWEGKEKNASVGFKPTSVGFDFVRLMNLKLAEGRDFSRTNATDSSDAFMVNEEAVRQMGLKNPIGKWVSAWQKKGHIIGILKDYHTHSLHEPIKPLIVDVKEYEYFGVVLVRTEAGKTKEALASLRKVYGEINPNYPFDYQFIDQEYERLYRSEQVMAKLSNVFAVVAILISCLGLLGLVMFSTEQRTKEIGIRKVLGASVGQIVTLFSRDFLRLILIAILIASPIAWYAMNQWLQGFAYKVTVAWWIFALSGAGALAITLLTISFQSIKAALVNPVKSLRSE</sequence>
<feature type="domain" description="ABC3 transporter permease C-terminal" evidence="7">
    <location>
        <begin position="298"/>
        <end position="412"/>
    </location>
</feature>
<evidence type="ECO:0000256" key="4">
    <source>
        <dbReference type="ARBA" id="ARBA00022989"/>
    </source>
</evidence>
<evidence type="ECO:0000259" key="7">
    <source>
        <dbReference type="Pfam" id="PF02687"/>
    </source>
</evidence>
<dbReference type="GO" id="GO:0022857">
    <property type="term" value="F:transmembrane transporter activity"/>
    <property type="evidence" value="ECO:0007669"/>
    <property type="project" value="TreeGrafter"/>
</dbReference>
<feature type="transmembrane region" description="Helical" evidence="6">
    <location>
        <begin position="294"/>
        <end position="314"/>
    </location>
</feature>
<gene>
    <name evidence="9" type="ORF">EHT25_25285</name>
</gene>
<feature type="transmembrane region" description="Helical" evidence="6">
    <location>
        <begin position="775"/>
        <end position="796"/>
    </location>
</feature>
<proteinExistence type="predicted"/>
<dbReference type="EMBL" id="RQJO01000011">
    <property type="protein sequence ID" value="RRB00148.1"/>
    <property type="molecule type" value="Genomic_DNA"/>
</dbReference>
<evidence type="ECO:0000256" key="2">
    <source>
        <dbReference type="ARBA" id="ARBA00022475"/>
    </source>
</evidence>
<comment type="subcellular location">
    <subcellularLocation>
        <location evidence="1">Cell membrane</location>
        <topology evidence="1">Multi-pass membrane protein</topology>
    </subcellularLocation>
</comment>
<protein>
    <submittedName>
        <fullName evidence="9">FtsX-like permease family protein</fullName>
    </submittedName>
</protein>